<gene>
    <name evidence="9" type="ORF">FHX73_13464</name>
</gene>
<comment type="cofactor">
    <cofactor evidence="1">
        <name>Mg(2+)</name>
        <dbReference type="ChEBI" id="CHEBI:18420"/>
    </cofactor>
</comment>
<dbReference type="GO" id="GO:0000287">
    <property type="term" value="F:magnesium ion binding"/>
    <property type="evidence" value="ECO:0007669"/>
    <property type="project" value="InterPro"/>
</dbReference>
<dbReference type="PANTHER" id="PTHR37311">
    <property type="entry name" value="2-PHOSPHOSULFOLACTATE PHOSPHATASE-RELATED"/>
    <property type="match status" value="1"/>
</dbReference>
<comment type="similarity">
    <text evidence="2">Belongs to the ComB family.</text>
</comment>
<evidence type="ECO:0000313" key="9">
    <source>
        <dbReference type="EMBL" id="TWF90417.1"/>
    </source>
</evidence>
<dbReference type="Proteomes" id="UP000317940">
    <property type="component" value="Unassembled WGS sequence"/>
</dbReference>
<dbReference type="PANTHER" id="PTHR37311:SF1">
    <property type="entry name" value="2-PHOSPHOSULFOLACTATE PHOSPHATASE-RELATED"/>
    <property type="match status" value="1"/>
</dbReference>
<evidence type="ECO:0000256" key="8">
    <source>
        <dbReference type="SAM" id="MobiDB-lite"/>
    </source>
</evidence>
<evidence type="ECO:0000256" key="3">
    <source>
        <dbReference type="ARBA" id="ARBA00012953"/>
    </source>
</evidence>
<evidence type="ECO:0000256" key="4">
    <source>
        <dbReference type="ARBA" id="ARBA00021948"/>
    </source>
</evidence>
<feature type="region of interest" description="Disordered" evidence="8">
    <location>
        <begin position="1"/>
        <end position="31"/>
    </location>
</feature>
<evidence type="ECO:0000256" key="6">
    <source>
        <dbReference type="ARBA" id="ARBA00022842"/>
    </source>
</evidence>
<comment type="caution">
    <text evidence="9">The sequence shown here is derived from an EMBL/GenBank/DDBJ whole genome shotgun (WGS) entry which is preliminary data.</text>
</comment>
<dbReference type="AlphaFoldDB" id="A0A561TTK5"/>
<organism evidence="9 10">
    <name type="scientific">Kitasatospora viridis</name>
    <dbReference type="NCBI Taxonomy" id="281105"/>
    <lineage>
        <taxon>Bacteria</taxon>
        <taxon>Bacillati</taxon>
        <taxon>Actinomycetota</taxon>
        <taxon>Actinomycetes</taxon>
        <taxon>Kitasatosporales</taxon>
        <taxon>Streptomycetaceae</taxon>
        <taxon>Kitasatospora</taxon>
    </lineage>
</organism>
<evidence type="ECO:0000256" key="2">
    <source>
        <dbReference type="ARBA" id="ARBA00009997"/>
    </source>
</evidence>
<evidence type="ECO:0000256" key="1">
    <source>
        <dbReference type="ARBA" id="ARBA00001946"/>
    </source>
</evidence>
<name>A0A561TTK5_9ACTN</name>
<protein>
    <recommendedName>
        <fullName evidence="4">Probable 2-phosphosulfolactate phosphatase</fullName>
        <ecNumber evidence="3">3.1.3.71</ecNumber>
    </recommendedName>
</protein>
<dbReference type="Pfam" id="PF04029">
    <property type="entry name" value="2-ph_phosp"/>
    <property type="match status" value="1"/>
</dbReference>
<dbReference type="RefSeq" id="WP_145909616.1">
    <property type="nucleotide sequence ID" value="NZ_BAAAMZ010000001.1"/>
</dbReference>
<evidence type="ECO:0000313" key="10">
    <source>
        <dbReference type="Proteomes" id="UP000317940"/>
    </source>
</evidence>
<evidence type="ECO:0000256" key="5">
    <source>
        <dbReference type="ARBA" id="ARBA00022801"/>
    </source>
</evidence>
<proteinExistence type="inferred from homology"/>
<reference evidence="9 10" key="1">
    <citation type="submission" date="2019-06" db="EMBL/GenBank/DDBJ databases">
        <title>Sequencing the genomes of 1000 actinobacteria strains.</title>
        <authorList>
            <person name="Klenk H.-P."/>
        </authorList>
    </citation>
    <scope>NUCLEOTIDE SEQUENCE [LARGE SCALE GENOMIC DNA]</scope>
    <source>
        <strain evidence="9 10">DSM 44826</strain>
    </source>
</reference>
<dbReference type="InterPro" id="IPR005238">
    <property type="entry name" value="ComB-like"/>
</dbReference>
<dbReference type="InterPro" id="IPR036702">
    <property type="entry name" value="ComB-like_sf"/>
</dbReference>
<accession>A0A561TTK5</accession>
<keyword evidence="10" id="KW-1185">Reference proteome</keyword>
<dbReference type="OrthoDB" id="3293539at2"/>
<keyword evidence="6" id="KW-0460">Magnesium</keyword>
<keyword evidence="5" id="KW-0378">Hydrolase</keyword>
<comment type="catalytic activity">
    <reaction evidence="7">
        <text>(2R)-O-phospho-3-sulfolactate + H2O = (2R)-3-sulfolactate + phosphate</text>
        <dbReference type="Rhea" id="RHEA:23416"/>
        <dbReference type="ChEBI" id="CHEBI:15377"/>
        <dbReference type="ChEBI" id="CHEBI:15597"/>
        <dbReference type="ChEBI" id="CHEBI:43474"/>
        <dbReference type="ChEBI" id="CHEBI:58738"/>
        <dbReference type="EC" id="3.1.3.71"/>
    </reaction>
</comment>
<dbReference type="Gene3D" id="3.90.1560.10">
    <property type="entry name" value="ComB-like"/>
    <property type="match status" value="1"/>
</dbReference>
<feature type="compositionally biased region" description="Low complexity" evidence="8">
    <location>
        <begin position="20"/>
        <end position="31"/>
    </location>
</feature>
<dbReference type="EC" id="3.1.3.71" evidence="3"/>
<evidence type="ECO:0000256" key="7">
    <source>
        <dbReference type="ARBA" id="ARBA00033711"/>
    </source>
</evidence>
<sequence length="248" mass="25355">MSTPGAPSPDTRAPGASGAPDSPTPDTRTPDGSVAVVIDVMRAFTVAAQAFTQGAERIVLAASLEQALELKRRHPDWLALKDGAPAPGFDLVNSPGLLRSARLAGRTVVQKTTAGTVGAHAARDASLLLCAGFSTAAATARFLRGRPPARYVVTGDGGTAPEDRACADYIAALVADPTTPAEPFLRTAAASPAAAELHQGLRGGYLGVHPDDVALCLEADRHPFAMVVTEEDGLLVLRPVHSAGAGAN</sequence>
<dbReference type="SUPFAM" id="SSF142823">
    <property type="entry name" value="ComB-like"/>
    <property type="match status" value="1"/>
</dbReference>
<dbReference type="GO" id="GO:0050532">
    <property type="term" value="F:2-phosphosulfolactate phosphatase activity"/>
    <property type="evidence" value="ECO:0007669"/>
    <property type="project" value="UniProtKB-EC"/>
</dbReference>
<dbReference type="EMBL" id="VIWT01000003">
    <property type="protein sequence ID" value="TWF90417.1"/>
    <property type="molecule type" value="Genomic_DNA"/>
</dbReference>
<dbReference type="GO" id="GO:0050545">
    <property type="term" value="F:sulfopyruvate decarboxylase activity"/>
    <property type="evidence" value="ECO:0007669"/>
    <property type="project" value="TreeGrafter"/>
</dbReference>